<evidence type="ECO:0000313" key="1">
    <source>
        <dbReference type="EMBL" id="KKP90458.1"/>
    </source>
</evidence>
<name>A0A0G0DAL3_9BACT</name>
<gene>
    <name evidence="1" type="ORF">UR96_C0044G0005</name>
</gene>
<evidence type="ECO:0000313" key="2">
    <source>
        <dbReference type="Proteomes" id="UP000034140"/>
    </source>
</evidence>
<organism evidence="1 2">
    <name type="scientific">candidate division WS6 bacterium GW2011_GWC1_36_11</name>
    <dbReference type="NCBI Taxonomy" id="1619090"/>
    <lineage>
        <taxon>Bacteria</taxon>
        <taxon>Candidatus Dojkabacteria</taxon>
    </lineage>
</organism>
<dbReference type="Proteomes" id="UP000034140">
    <property type="component" value="Unassembled WGS sequence"/>
</dbReference>
<proteinExistence type="predicted"/>
<reference evidence="1 2" key="1">
    <citation type="journal article" date="2015" name="Nature">
        <title>rRNA introns, odd ribosomes, and small enigmatic genomes across a large radiation of phyla.</title>
        <authorList>
            <person name="Brown C.T."/>
            <person name="Hug L.A."/>
            <person name="Thomas B.C."/>
            <person name="Sharon I."/>
            <person name="Castelle C.J."/>
            <person name="Singh A."/>
            <person name="Wilkins M.J."/>
            <person name="Williams K.H."/>
            <person name="Banfield J.F."/>
        </authorList>
    </citation>
    <scope>NUCLEOTIDE SEQUENCE [LARGE SCALE GENOMIC DNA]</scope>
</reference>
<dbReference type="AlphaFoldDB" id="A0A0G0DAL3"/>
<dbReference type="EMBL" id="LBRE01000044">
    <property type="protein sequence ID" value="KKP90458.1"/>
    <property type="molecule type" value="Genomic_DNA"/>
</dbReference>
<accession>A0A0G0DAL3</accession>
<comment type="caution">
    <text evidence="1">The sequence shown here is derived from an EMBL/GenBank/DDBJ whole genome shotgun (WGS) entry which is preliminary data.</text>
</comment>
<protein>
    <submittedName>
        <fullName evidence="1">Uncharacterized protein</fullName>
    </submittedName>
</protein>
<sequence>MENYGFLLMHATVEYYLKVVWWLGTGTKADTGPVRYALVSQIGEILKKEKPSSKEVYNLIWTIPHEDLLMRDTLVWYLFKLCRTTQDIVCAVQEISSNKDCHVIKDVEIHKLIAKKTKTITEEELELIIMENVIAVGEREKIKKFLLSCRQ</sequence>